<dbReference type="Gene3D" id="1.10.760.10">
    <property type="entry name" value="Cytochrome c-like domain"/>
    <property type="match status" value="1"/>
</dbReference>
<dbReference type="CDD" id="cd00146">
    <property type="entry name" value="PKD"/>
    <property type="match status" value="1"/>
</dbReference>
<keyword evidence="2 5" id="KW-0479">Metal-binding</keyword>
<proteinExistence type="predicted"/>
<sequence>MLRNYLLPVVLLVLLASCSGPKKKVLYYAALPEDPLAAQLTRVAASHGYTAVVTGNAAYLHADSLAMFHLICMPVSAMNGLNYITIPELKRYLEAGGGLLAIRDTALGQRGHPWLHALDTATGALRQDNGTVYMLPPQPGEQQLEAALTAAAGRPDMSRAVTLPVPDSARYTRTVLAQGFDEPMEMTVLPGGDVLFVERKGAVKLYDHITGAVKTIASFSVFSGIEDGLLGMTPDPGYEQNHFIYFYYAVPGEKTVNRLSRFELKEGNLLQASEKILLEVPTQRRYCCHSAGYLQFDNKGLLYLSTGDNTNAEETEGYTPVDERPGRHLSDVQATSANTKDLRGKILRIRPEPNGTYSIPDGNLFPKNGSKGRPEIYVMGSRNPYRFSIDAETGYLYWGDVGPDTKVRGEDGELMSYDEINQAKQPGFYGWPYFLGNNQAFPLYNYASKQEGPKKDPARPLNVSPNNTGLQELPPARPAMIWYGKSASRYFPLVGKGGASAMAGPVFYSKAFEKAPYRLSPYYNGKLLIYDWIRGWMMFITFDEKGNYLRMEPFLPHIQFEAPVDVQFGPDGALYVLEYGSNWFSRNTNSKLVRINFKEGNRDPVAAISADRRYGAAPLTVRLSAAGSKDFDKGDVLSFQWKTGEHTMEGETATHTFDKPGVYTVTLAVKDGKGGEGRATLQLNVGNTPPVVNIQTPANRTFYWDNAPLEYRVEVTDAEDKVISPDQLQVSFGFLPDGRDAAVVLAQGGTGSIQHLAGQQLLNALDCKACHAMKDTSIGPAYTAVAARYAGKGHETAQTLATKIIQGGSGNWGTRQMSAHPDMQPADALAIVQYILSLAEQPAALPASGTLVLKEHIGKSPEGRYLLNARYTDKGANGVPALSGSAYLLLRNQLVEAEDFDEGDVHTSTITTQFLTFAANVRHHNYARFNDIDLTGIKHVKCRVKGLDGGTITLHTDAANGPQVASVTVPGGMKDWQEITVPVQGLPGVHPLYLVFTGAAGKPLMHFDRIYFDHR</sequence>
<dbReference type="PROSITE" id="PS50093">
    <property type="entry name" value="PKD"/>
    <property type="match status" value="1"/>
</dbReference>
<reference evidence="10 11" key="1">
    <citation type="submission" date="2018-05" db="EMBL/GenBank/DDBJ databases">
        <title>Chitinophaga sp. nov., isolated from rhizosphere soil of Alhagi.</title>
        <authorList>
            <person name="Liu Y."/>
        </authorList>
    </citation>
    <scope>NUCLEOTIDE SEQUENCE [LARGE SCALE GENOMIC DNA]</scope>
    <source>
        <strain evidence="10 11">T22</strain>
    </source>
</reference>
<gene>
    <name evidence="10" type="ORF">DLD77_05825</name>
</gene>
<evidence type="ECO:0000313" key="10">
    <source>
        <dbReference type="EMBL" id="AWO01242.1"/>
    </source>
</evidence>
<dbReference type="InterPro" id="IPR006584">
    <property type="entry name" value="Cellulose-bd_IV"/>
</dbReference>
<dbReference type="Pfam" id="PF00034">
    <property type="entry name" value="Cytochrom_C"/>
    <property type="match status" value="1"/>
</dbReference>
<dbReference type="CDD" id="cd04084">
    <property type="entry name" value="CBM6_xylanase-like"/>
    <property type="match status" value="1"/>
</dbReference>
<evidence type="ECO:0000313" key="11">
    <source>
        <dbReference type="Proteomes" id="UP000246099"/>
    </source>
</evidence>
<name>A0ABN5LYA4_9BACT</name>
<dbReference type="Pfam" id="PF18911">
    <property type="entry name" value="PKD_4"/>
    <property type="match status" value="1"/>
</dbReference>
<evidence type="ECO:0000259" key="9">
    <source>
        <dbReference type="PROSITE" id="PS51175"/>
    </source>
</evidence>
<keyword evidence="1 5" id="KW-0349">Heme</keyword>
<dbReference type="InterPro" id="IPR000601">
    <property type="entry name" value="PKD_dom"/>
</dbReference>
<dbReference type="PANTHER" id="PTHR19328">
    <property type="entry name" value="HEDGEHOG-INTERACTING PROTEIN"/>
    <property type="match status" value="1"/>
</dbReference>
<feature type="region of interest" description="Disordered" evidence="6">
    <location>
        <begin position="450"/>
        <end position="469"/>
    </location>
</feature>
<keyword evidence="11" id="KW-1185">Reference proteome</keyword>
<dbReference type="Proteomes" id="UP000246099">
    <property type="component" value="Chromosome"/>
</dbReference>
<protein>
    <submittedName>
        <fullName evidence="10">PKD domain-containing protein</fullName>
    </submittedName>
</protein>
<feature type="domain" description="CBM6" evidence="9">
    <location>
        <begin position="893"/>
        <end position="1013"/>
    </location>
</feature>
<evidence type="ECO:0000256" key="5">
    <source>
        <dbReference type="PROSITE-ProRule" id="PRU00433"/>
    </source>
</evidence>
<dbReference type="InterPro" id="IPR005084">
    <property type="entry name" value="CBM6"/>
</dbReference>
<dbReference type="PROSITE" id="PS51175">
    <property type="entry name" value="CBM6"/>
    <property type="match status" value="1"/>
</dbReference>
<evidence type="ECO:0000259" key="8">
    <source>
        <dbReference type="PROSITE" id="PS51007"/>
    </source>
</evidence>
<keyword evidence="3" id="KW-0732">Signal</keyword>
<dbReference type="InterPro" id="IPR013783">
    <property type="entry name" value="Ig-like_fold"/>
</dbReference>
<dbReference type="EMBL" id="CP029600">
    <property type="protein sequence ID" value="AWO01242.1"/>
    <property type="molecule type" value="Genomic_DNA"/>
</dbReference>
<dbReference type="RefSeq" id="WP_119077455.1">
    <property type="nucleotide sequence ID" value="NZ_CP029600.1"/>
</dbReference>
<dbReference type="Gene3D" id="2.60.120.260">
    <property type="entry name" value="Galactose-binding domain-like"/>
    <property type="match status" value="1"/>
</dbReference>
<dbReference type="Gene3D" id="2.120.10.30">
    <property type="entry name" value="TolB, C-terminal domain"/>
    <property type="match status" value="1"/>
</dbReference>
<dbReference type="InterPro" id="IPR022409">
    <property type="entry name" value="PKD/Chitinase_dom"/>
</dbReference>
<dbReference type="InterPro" id="IPR011042">
    <property type="entry name" value="6-blade_b-propeller_TolB-like"/>
</dbReference>
<accession>A0ABN5LYA4</accession>
<dbReference type="InterPro" id="IPR012938">
    <property type="entry name" value="Glc/Sorbosone_DH"/>
</dbReference>
<dbReference type="SMART" id="SM00606">
    <property type="entry name" value="CBD_IV"/>
    <property type="match status" value="1"/>
</dbReference>
<dbReference type="Pfam" id="PF07995">
    <property type="entry name" value="GSDH"/>
    <property type="match status" value="1"/>
</dbReference>
<organism evidence="10 11">
    <name type="scientific">Chitinophaga alhagiae</name>
    <dbReference type="NCBI Taxonomy" id="2203219"/>
    <lineage>
        <taxon>Bacteria</taxon>
        <taxon>Pseudomonadati</taxon>
        <taxon>Bacteroidota</taxon>
        <taxon>Chitinophagia</taxon>
        <taxon>Chitinophagales</taxon>
        <taxon>Chitinophagaceae</taxon>
        <taxon>Chitinophaga</taxon>
    </lineage>
</organism>
<dbReference type="InterPro" id="IPR036909">
    <property type="entry name" value="Cyt_c-like_dom_sf"/>
</dbReference>
<keyword evidence="4 5" id="KW-0408">Iron</keyword>
<dbReference type="SUPFAM" id="SSF50952">
    <property type="entry name" value="Soluble quinoprotein glucose dehydrogenase"/>
    <property type="match status" value="1"/>
</dbReference>
<feature type="domain" description="Cytochrome c" evidence="8">
    <location>
        <begin position="753"/>
        <end position="839"/>
    </location>
</feature>
<dbReference type="InterPro" id="IPR035986">
    <property type="entry name" value="PKD_dom_sf"/>
</dbReference>
<dbReference type="Gene3D" id="2.60.40.10">
    <property type="entry name" value="Immunoglobulins"/>
    <property type="match status" value="1"/>
</dbReference>
<dbReference type="PROSITE" id="PS51007">
    <property type="entry name" value="CYTC"/>
    <property type="match status" value="1"/>
</dbReference>
<dbReference type="SUPFAM" id="SSF46626">
    <property type="entry name" value="Cytochrome c"/>
    <property type="match status" value="1"/>
</dbReference>
<evidence type="ECO:0000256" key="3">
    <source>
        <dbReference type="ARBA" id="ARBA00022729"/>
    </source>
</evidence>
<dbReference type="SMART" id="SM00089">
    <property type="entry name" value="PKD"/>
    <property type="match status" value="1"/>
</dbReference>
<dbReference type="PROSITE" id="PS51257">
    <property type="entry name" value="PROKAR_LIPOPROTEIN"/>
    <property type="match status" value="1"/>
</dbReference>
<evidence type="ECO:0000256" key="4">
    <source>
        <dbReference type="ARBA" id="ARBA00023004"/>
    </source>
</evidence>
<dbReference type="InterPro" id="IPR009056">
    <property type="entry name" value="Cyt_c-like_dom"/>
</dbReference>
<evidence type="ECO:0000256" key="1">
    <source>
        <dbReference type="ARBA" id="ARBA00022617"/>
    </source>
</evidence>
<feature type="domain" description="PKD" evidence="7">
    <location>
        <begin position="604"/>
        <end position="685"/>
    </location>
</feature>
<dbReference type="InterPro" id="IPR008979">
    <property type="entry name" value="Galactose-bd-like_sf"/>
</dbReference>
<evidence type="ECO:0000256" key="6">
    <source>
        <dbReference type="SAM" id="MobiDB-lite"/>
    </source>
</evidence>
<dbReference type="SUPFAM" id="SSF49299">
    <property type="entry name" value="PKD domain"/>
    <property type="match status" value="1"/>
</dbReference>
<dbReference type="SUPFAM" id="SSF49785">
    <property type="entry name" value="Galactose-binding domain-like"/>
    <property type="match status" value="1"/>
</dbReference>
<dbReference type="PANTHER" id="PTHR19328:SF75">
    <property type="entry name" value="ALDOSE SUGAR DEHYDROGENASE YLII"/>
    <property type="match status" value="1"/>
</dbReference>
<evidence type="ECO:0000259" key="7">
    <source>
        <dbReference type="PROSITE" id="PS50093"/>
    </source>
</evidence>
<evidence type="ECO:0000256" key="2">
    <source>
        <dbReference type="ARBA" id="ARBA00022723"/>
    </source>
</evidence>
<dbReference type="InterPro" id="IPR011041">
    <property type="entry name" value="Quinoprot_gluc/sorb_DH_b-prop"/>
</dbReference>
<dbReference type="Pfam" id="PF03422">
    <property type="entry name" value="CBM_6"/>
    <property type="match status" value="1"/>
</dbReference>